<name>A0AB40CKP2_DIOCR</name>
<keyword evidence="2" id="KW-1185">Reference proteome</keyword>
<dbReference type="PANTHER" id="PTHR11697">
    <property type="entry name" value="GENERAL TRANSCRIPTION FACTOR 2-RELATED ZINC FINGER PROTEIN"/>
    <property type="match status" value="1"/>
</dbReference>
<sequence length="133" mass="14996">MMLEDQLTTFIYDVRHDEDFVNIGDLGGFAIKMIDTGKCTIFPLVYRLIELALVLPVATTSVERAFSAMNIVKTDLRNKMGDEWMNDSMIIYIEKEPPLSINPGSVPGYGHEVPKSFQNKTMAEGLTQSLRYS</sequence>
<dbReference type="InterPro" id="IPR008906">
    <property type="entry name" value="HATC_C_dom"/>
</dbReference>
<organism evidence="2 3">
    <name type="scientific">Dioscorea cayennensis subsp. rotundata</name>
    <name type="common">White Guinea yam</name>
    <name type="synonym">Dioscorea rotundata</name>
    <dbReference type="NCBI Taxonomy" id="55577"/>
    <lineage>
        <taxon>Eukaryota</taxon>
        <taxon>Viridiplantae</taxon>
        <taxon>Streptophyta</taxon>
        <taxon>Embryophyta</taxon>
        <taxon>Tracheophyta</taxon>
        <taxon>Spermatophyta</taxon>
        <taxon>Magnoliopsida</taxon>
        <taxon>Liliopsida</taxon>
        <taxon>Dioscoreales</taxon>
        <taxon>Dioscoreaceae</taxon>
        <taxon>Dioscorea</taxon>
    </lineage>
</organism>
<protein>
    <submittedName>
        <fullName evidence="3">Uncharacterized protein LOC120276134</fullName>
    </submittedName>
</protein>
<evidence type="ECO:0000313" key="3">
    <source>
        <dbReference type="RefSeq" id="XP_039138798.1"/>
    </source>
</evidence>
<evidence type="ECO:0000313" key="2">
    <source>
        <dbReference type="Proteomes" id="UP001515500"/>
    </source>
</evidence>
<dbReference type="AlphaFoldDB" id="A0AB40CKP2"/>
<dbReference type="Pfam" id="PF05699">
    <property type="entry name" value="Dimer_Tnp_hAT"/>
    <property type="match status" value="1"/>
</dbReference>
<dbReference type="GeneID" id="120276134"/>
<dbReference type="InterPro" id="IPR055298">
    <property type="entry name" value="AtLOH3-like"/>
</dbReference>
<evidence type="ECO:0000259" key="1">
    <source>
        <dbReference type="Pfam" id="PF05699"/>
    </source>
</evidence>
<dbReference type="GO" id="GO:0046983">
    <property type="term" value="F:protein dimerization activity"/>
    <property type="evidence" value="ECO:0007669"/>
    <property type="project" value="InterPro"/>
</dbReference>
<dbReference type="Proteomes" id="UP001515500">
    <property type="component" value="Chromosome 14"/>
</dbReference>
<proteinExistence type="predicted"/>
<gene>
    <name evidence="3" type="primary">LOC120276134</name>
</gene>
<dbReference type="InterPro" id="IPR012337">
    <property type="entry name" value="RNaseH-like_sf"/>
</dbReference>
<reference evidence="3" key="1">
    <citation type="submission" date="2025-08" db="UniProtKB">
        <authorList>
            <consortium name="RefSeq"/>
        </authorList>
    </citation>
    <scope>IDENTIFICATION</scope>
</reference>
<dbReference type="SUPFAM" id="SSF53098">
    <property type="entry name" value="Ribonuclease H-like"/>
    <property type="match status" value="1"/>
</dbReference>
<accession>A0AB40CKP2</accession>
<dbReference type="RefSeq" id="XP_039138798.1">
    <property type="nucleotide sequence ID" value="XM_039282864.1"/>
</dbReference>
<feature type="domain" description="HAT C-terminal dimerisation" evidence="1">
    <location>
        <begin position="39"/>
        <end position="95"/>
    </location>
</feature>
<dbReference type="PANTHER" id="PTHR11697:SF230">
    <property type="entry name" value="ZINC FINGER, MYM DOMAIN CONTAINING 1"/>
    <property type="match status" value="1"/>
</dbReference>